<evidence type="ECO:0000256" key="8">
    <source>
        <dbReference type="ARBA" id="ARBA00022884"/>
    </source>
</evidence>
<dbReference type="GO" id="GO:0003723">
    <property type="term" value="F:RNA binding"/>
    <property type="evidence" value="ECO:0007669"/>
    <property type="project" value="UniProtKB-KW"/>
</dbReference>
<name>A0A2P6QUR1_ROSCH</name>
<sequence length="185" mass="21538">MLPEWMIDVPHRLPHDWFVLAWLFRTMEPPLVGDETTPFFIVSRLLYQMVAAGPKDNLPVTRLYISRDGPDRLIMSLTCCAGDYSLYDCTAEFKFFWLKSKLAETHACDRHPSYYHRYRFILVPWYTCDRTALHTTYIYRSDTLRKPHRSDNPPVVFGCLGLDLIQKLGILQSGCLLRFAIGDEG</sequence>
<organism evidence="11 12">
    <name type="scientific">Rosa chinensis</name>
    <name type="common">China rose</name>
    <dbReference type="NCBI Taxonomy" id="74649"/>
    <lineage>
        <taxon>Eukaryota</taxon>
        <taxon>Viridiplantae</taxon>
        <taxon>Streptophyta</taxon>
        <taxon>Embryophyta</taxon>
        <taxon>Tracheophyta</taxon>
        <taxon>Spermatophyta</taxon>
        <taxon>Magnoliopsida</taxon>
        <taxon>eudicotyledons</taxon>
        <taxon>Gunneridae</taxon>
        <taxon>Pentapetalae</taxon>
        <taxon>rosids</taxon>
        <taxon>fabids</taxon>
        <taxon>Rosales</taxon>
        <taxon>Rosaceae</taxon>
        <taxon>Rosoideae</taxon>
        <taxon>Rosoideae incertae sedis</taxon>
        <taxon>Rosa</taxon>
    </lineage>
</organism>
<dbReference type="GO" id="GO:0005737">
    <property type="term" value="C:cytoplasm"/>
    <property type="evidence" value="ECO:0007669"/>
    <property type="project" value="UniProtKB-SubCell"/>
</dbReference>
<dbReference type="Gramene" id="PRQ37912">
    <property type="protein sequence ID" value="PRQ37912"/>
    <property type="gene ID" value="RchiOBHm_Chr4g0407901"/>
</dbReference>
<feature type="domain" description="Snurportin-1 m3G cap-binding" evidence="10">
    <location>
        <begin position="83"/>
        <end position="137"/>
    </location>
</feature>
<evidence type="ECO:0000256" key="2">
    <source>
        <dbReference type="ARBA" id="ARBA00004123"/>
    </source>
</evidence>
<dbReference type="PANTHER" id="PTHR13403:SF6">
    <property type="entry name" value="SNURPORTIN-1"/>
    <property type="match status" value="1"/>
</dbReference>
<evidence type="ECO:0000313" key="11">
    <source>
        <dbReference type="EMBL" id="PRQ37912.1"/>
    </source>
</evidence>
<proteinExistence type="inferred from homology"/>
<comment type="subcellular location">
    <subcellularLocation>
        <location evidence="3">Cytoplasm</location>
    </subcellularLocation>
    <subcellularLocation>
        <location evidence="2">Nucleus</location>
    </subcellularLocation>
</comment>
<keyword evidence="7" id="KW-0963">Cytoplasm</keyword>
<dbReference type="AlphaFoldDB" id="A0A2P6QUR1"/>
<evidence type="ECO:0000256" key="9">
    <source>
        <dbReference type="ARBA" id="ARBA00023242"/>
    </source>
</evidence>
<evidence type="ECO:0000259" key="10">
    <source>
        <dbReference type="Pfam" id="PF21974"/>
    </source>
</evidence>
<reference evidence="11 12" key="1">
    <citation type="journal article" date="2018" name="Nat. Genet.">
        <title>The Rosa genome provides new insights in the design of modern roses.</title>
        <authorList>
            <person name="Bendahmane M."/>
        </authorList>
    </citation>
    <scope>NUCLEOTIDE SEQUENCE [LARGE SCALE GENOMIC DNA]</scope>
    <source>
        <strain evidence="12">cv. Old Blush</strain>
    </source>
</reference>
<dbReference type="InterPro" id="IPR047857">
    <property type="entry name" value="Snurportin1_C"/>
</dbReference>
<dbReference type="GO" id="GO:0005634">
    <property type="term" value="C:nucleus"/>
    <property type="evidence" value="ECO:0007669"/>
    <property type="project" value="UniProtKB-SubCell"/>
</dbReference>
<protein>
    <recommendedName>
        <fullName evidence="5">Snurportin-1</fullName>
    </recommendedName>
</protein>
<accession>A0A2P6QUR1</accession>
<dbReference type="Pfam" id="PF21974">
    <property type="entry name" value="SPN1_m3Gcap_bd"/>
    <property type="match status" value="1"/>
</dbReference>
<dbReference type="InterPro" id="IPR017336">
    <property type="entry name" value="Snurportin-1"/>
</dbReference>
<keyword evidence="6" id="KW-0813">Transport</keyword>
<dbReference type="Gene3D" id="3.30.470.30">
    <property type="entry name" value="DNA ligase/mRNA capping enzyme"/>
    <property type="match status" value="1"/>
</dbReference>
<comment type="function">
    <text evidence="1">Functions as an U snRNP-specific nuclear import adapter. Involved in the trimethylguanosine (m3G)-cap-dependent nuclear import of U snRNPs. Binds specifically to the terminal m3G-cap U snRNAs.</text>
</comment>
<keyword evidence="12" id="KW-1185">Reference proteome</keyword>
<dbReference type="STRING" id="74649.A0A2P6QUR1"/>
<comment type="similarity">
    <text evidence="4">Belongs to the snurportin family.</text>
</comment>
<dbReference type="Proteomes" id="UP000238479">
    <property type="component" value="Chromosome 4"/>
</dbReference>
<comment type="caution">
    <text evidence="11">The sequence shown here is derived from an EMBL/GenBank/DDBJ whole genome shotgun (WGS) entry which is preliminary data.</text>
</comment>
<evidence type="ECO:0000256" key="6">
    <source>
        <dbReference type="ARBA" id="ARBA00022448"/>
    </source>
</evidence>
<evidence type="ECO:0000256" key="1">
    <source>
        <dbReference type="ARBA" id="ARBA00003975"/>
    </source>
</evidence>
<keyword evidence="8" id="KW-0694">RNA-binding</keyword>
<evidence type="ECO:0000256" key="5">
    <source>
        <dbReference type="ARBA" id="ARBA00016034"/>
    </source>
</evidence>
<evidence type="ECO:0000256" key="4">
    <source>
        <dbReference type="ARBA" id="ARBA00007540"/>
    </source>
</evidence>
<evidence type="ECO:0000313" key="12">
    <source>
        <dbReference type="Proteomes" id="UP000238479"/>
    </source>
</evidence>
<gene>
    <name evidence="11" type="ORF">RchiOBHm_Chr4g0407901</name>
</gene>
<evidence type="ECO:0000256" key="7">
    <source>
        <dbReference type="ARBA" id="ARBA00022490"/>
    </source>
</evidence>
<dbReference type="PANTHER" id="PTHR13403">
    <property type="entry name" value="SNURPORTIN1 RNUT1 PROTEIN RNA, U TRANSPORTER 1"/>
    <property type="match status" value="1"/>
</dbReference>
<dbReference type="EMBL" id="PDCK01000042">
    <property type="protein sequence ID" value="PRQ37912.1"/>
    <property type="molecule type" value="Genomic_DNA"/>
</dbReference>
<keyword evidence="9" id="KW-0539">Nucleus</keyword>
<evidence type="ECO:0000256" key="3">
    <source>
        <dbReference type="ARBA" id="ARBA00004496"/>
    </source>
</evidence>
<dbReference type="GO" id="GO:0061015">
    <property type="term" value="P:snRNA import into nucleus"/>
    <property type="evidence" value="ECO:0007669"/>
    <property type="project" value="InterPro"/>
</dbReference>